<gene>
    <name evidence="3" type="ORF">D3880_17785</name>
</gene>
<dbReference type="OrthoDB" id="9807606at2"/>
<comment type="similarity">
    <text evidence="1 2">Belongs to the enoyl-CoA hydratase/isomerase family.</text>
</comment>
<dbReference type="Gene3D" id="3.90.226.10">
    <property type="entry name" value="2-enoyl-CoA Hydratase, Chain A, domain 1"/>
    <property type="match status" value="1"/>
</dbReference>
<keyword evidence="4" id="KW-1185">Reference proteome</keyword>
<name>A0A385Z4N4_9PSED</name>
<reference evidence="4" key="1">
    <citation type="submission" date="2018-09" db="EMBL/GenBank/DDBJ databases">
        <authorList>
            <person name="Zhu H."/>
        </authorList>
    </citation>
    <scope>NUCLEOTIDE SEQUENCE [LARGE SCALE GENOMIC DNA]</scope>
    <source>
        <strain evidence="4">K2W31S-8</strain>
    </source>
</reference>
<sequence>MSTSTTFVPGRGLTLELQGHVATLEFSRPPLNFFDNDLIRDLVAALEHLDQLSECRVIVLQAAGKVFCAGADFSGSEEANDPQFPRRLYKFAVRLFRTRKPVITVVEGAAIGGGLGLALFSDYRVTSSKARFSANFNRLGIHQGFGLSVTLPRLVGVQTASLLIATGRRIDGAEAVRIGLADVLAEPGEERQAARALAEEIALSAPHAVMSSRETLRMGLADAVDAIIDREASEQEWQIVMEDFAEGNKAMAERRNPVFTGK</sequence>
<dbReference type="InterPro" id="IPR018376">
    <property type="entry name" value="Enoyl-CoA_hyd/isom_CS"/>
</dbReference>
<dbReference type="RefSeq" id="WP_119894750.1">
    <property type="nucleotide sequence ID" value="NZ_CP032419.1"/>
</dbReference>
<dbReference type="EMBL" id="CP032419">
    <property type="protein sequence ID" value="AYC34096.1"/>
    <property type="molecule type" value="Genomic_DNA"/>
</dbReference>
<keyword evidence="3" id="KW-0413">Isomerase</keyword>
<dbReference type="InterPro" id="IPR001753">
    <property type="entry name" value="Enoyl-CoA_hydra/iso"/>
</dbReference>
<evidence type="ECO:0000256" key="2">
    <source>
        <dbReference type="RuleBase" id="RU003707"/>
    </source>
</evidence>
<dbReference type="GO" id="GO:0006635">
    <property type="term" value="P:fatty acid beta-oxidation"/>
    <property type="evidence" value="ECO:0007669"/>
    <property type="project" value="TreeGrafter"/>
</dbReference>
<dbReference type="GO" id="GO:0016853">
    <property type="term" value="F:isomerase activity"/>
    <property type="evidence" value="ECO:0007669"/>
    <property type="project" value="UniProtKB-KW"/>
</dbReference>
<organism evidence="3 4">
    <name type="scientific">Pseudomonas cavernae</name>
    <dbReference type="NCBI Taxonomy" id="2320867"/>
    <lineage>
        <taxon>Bacteria</taxon>
        <taxon>Pseudomonadati</taxon>
        <taxon>Pseudomonadota</taxon>
        <taxon>Gammaproteobacteria</taxon>
        <taxon>Pseudomonadales</taxon>
        <taxon>Pseudomonadaceae</taxon>
        <taxon>Pseudomonas</taxon>
    </lineage>
</organism>
<protein>
    <submittedName>
        <fullName evidence="3">Enoyl-CoA hydratase/isomerase family protein</fullName>
    </submittedName>
</protein>
<dbReference type="InterPro" id="IPR029045">
    <property type="entry name" value="ClpP/crotonase-like_dom_sf"/>
</dbReference>
<dbReference type="SUPFAM" id="SSF52096">
    <property type="entry name" value="ClpP/crotonase"/>
    <property type="match status" value="1"/>
</dbReference>
<dbReference type="PANTHER" id="PTHR11941">
    <property type="entry name" value="ENOYL-COA HYDRATASE-RELATED"/>
    <property type="match status" value="1"/>
</dbReference>
<evidence type="ECO:0000313" key="3">
    <source>
        <dbReference type="EMBL" id="AYC34096.1"/>
    </source>
</evidence>
<dbReference type="CDD" id="cd06558">
    <property type="entry name" value="crotonase-like"/>
    <property type="match status" value="1"/>
</dbReference>
<dbReference type="Proteomes" id="UP000265560">
    <property type="component" value="Chromosome"/>
</dbReference>
<proteinExistence type="inferred from homology"/>
<dbReference type="Pfam" id="PF00378">
    <property type="entry name" value="ECH_1"/>
    <property type="match status" value="1"/>
</dbReference>
<dbReference type="AlphaFoldDB" id="A0A385Z4N4"/>
<evidence type="ECO:0000313" key="4">
    <source>
        <dbReference type="Proteomes" id="UP000265560"/>
    </source>
</evidence>
<dbReference type="KEGG" id="pcav:D3880_17785"/>
<dbReference type="PROSITE" id="PS00166">
    <property type="entry name" value="ENOYL_COA_HYDRATASE"/>
    <property type="match status" value="1"/>
</dbReference>
<evidence type="ECO:0000256" key="1">
    <source>
        <dbReference type="ARBA" id="ARBA00005254"/>
    </source>
</evidence>
<accession>A0A385Z4N4</accession>
<dbReference type="PANTHER" id="PTHR11941:SF54">
    <property type="entry name" value="ENOYL-COA HYDRATASE, MITOCHONDRIAL"/>
    <property type="match status" value="1"/>
</dbReference>